<evidence type="ECO:0000313" key="24">
    <source>
        <dbReference type="EMBL" id="KAB1440904.1"/>
    </source>
</evidence>
<keyword evidence="11" id="KW-1133">Transmembrane helix</keyword>
<evidence type="ECO:0000259" key="20">
    <source>
        <dbReference type="PROSITE" id="PS50110"/>
    </source>
</evidence>
<evidence type="ECO:0000256" key="11">
    <source>
        <dbReference type="ARBA" id="ARBA00022989"/>
    </source>
</evidence>
<dbReference type="InterPro" id="IPR036641">
    <property type="entry name" value="HPT_dom_sf"/>
</dbReference>
<organism evidence="24 25">
    <name type="scientific">Pseudodesulfovibrio senegalensis</name>
    <dbReference type="NCBI Taxonomy" id="1721087"/>
    <lineage>
        <taxon>Bacteria</taxon>
        <taxon>Pseudomonadati</taxon>
        <taxon>Thermodesulfobacteriota</taxon>
        <taxon>Desulfovibrionia</taxon>
        <taxon>Desulfovibrionales</taxon>
        <taxon>Desulfovibrionaceae</taxon>
    </lineage>
</organism>
<dbReference type="Gene3D" id="3.30.450.40">
    <property type="match status" value="1"/>
</dbReference>
<dbReference type="Gene3D" id="1.20.120.160">
    <property type="entry name" value="HPT domain"/>
    <property type="match status" value="1"/>
</dbReference>
<dbReference type="Gene3D" id="2.10.70.100">
    <property type="match status" value="1"/>
</dbReference>
<dbReference type="AlphaFoldDB" id="A0A6N6N1Z3"/>
<keyword evidence="8" id="KW-0547">Nucleotide-binding</keyword>
<dbReference type="CDD" id="cd17546">
    <property type="entry name" value="REC_hyHK_CKI1_RcsC-like"/>
    <property type="match status" value="1"/>
</dbReference>
<dbReference type="PRINTS" id="PR00344">
    <property type="entry name" value="BCTRLSENSOR"/>
</dbReference>
<name>A0A6N6N1Z3_9BACT</name>
<dbReference type="InterPro" id="IPR035965">
    <property type="entry name" value="PAS-like_dom_sf"/>
</dbReference>
<proteinExistence type="predicted"/>
<dbReference type="InterPro" id="IPR001610">
    <property type="entry name" value="PAC"/>
</dbReference>
<evidence type="ECO:0000256" key="7">
    <source>
        <dbReference type="ARBA" id="ARBA00022692"/>
    </source>
</evidence>
<dbReference type="InterPro" id="IPR029016">
    <property type="entry name" value="GAF-like_dom_sf"/>
</dbReference>
<gene>
    <name evidence="24" type="ORF">F8A88_13250</name>
</gene>
<evidence type="ECO:0000256" key="17">
    <source>
        <dbReference type="PROSITE-ProRule" id="PRU00169"/>
    </source>
</evidence>
<dbReference type="Gene3D" id="3.30.565.10">
    <property type="entry name" value="Histidine kinase-like ATPase, C-terminal domain"/>
    <property type="match status" value="1"/>
</dbReference>
<dbReference type="SMART" id="SM00388">
    <property type="entry name" value="HisKA"/>
    <property type="match status" value="1"/>
</dbReference>
<dbReference type="Proteomes" id="UP000438699">
    <property type="component" value="Unassembled WGS sequence"/>
</dbReference>
<feature type="coiled-coil region" evidence="18">
    <location>
        <begin position="432"/>
        <end position="459"/>
    </location>
</feature>
<keyword evidence="10" id="KW-0067">ATP-binding</keyword>
<keyword evidence="7" id="KW-0812">Transmembrane</keyword>
<dbReference type="InterPro" id="IPR036097">
    <property type="entry name" value="HisK_dim/P_sf"/>
</dbReference>
<dbReference type="InterPro" id="IPR000014">
    <property type="entry name" value="PAS"/>
</dbReference>
<dbReference type="Gene3D" id="3.30.450.20">
    <property type="entry name" value="PAS domain"/>
    <property type="match status" value="1"/>
</dbReference>
<dbReference type="Pfam" id="PF01627">
    <property type="entry name" value="Hpt"/>
    <property type="match status" value="1"/>
</dbReference>
<dbReference type="InterPro" id="IPR036890">
    <property type="entry name" value="HATPase_C_sf"/>
</dbReference>
<dbReference type="PROSITE" id="PS50110">
    <property type="entry name" value="RESPONSE_REGULATORY"/>
    <property type="match status" value="1"/>
</dbReference>
<evidence type="ECO:0000256" key="9">
    <source>
        <dbReference type="ARBA" id="ARBA00022777"/>
    </source>
</evidence>
<dbReference type="SUPFAM" id="SSF47226">
    <property type="entry name" value="Histidine-containing phosphotransfer domain, HPT domain"/>
    <property type="match status" value="1"/>
</dbReference>
<dbReference type="GO" id="GO:0005886">
    <property type="term" value="C:plasma membrane"/>
    <property type="evidence" value="ECO:0007669"/>
    <property type="project" value="UniProtKB-SubCell"/>
</dbReference>
<dbReference type="GO" id="GO:0005524">
    <property type="term" value="F:ATP binding"/>
    <property type="evidence" value="ECO:0007669"/>
    <property type="project" value="UniProtKB-KW"/>
</dbReference>
<dbReference type="SMART" id="SM00065">
    <property type="entry name" value="GAF"/>
    <property type="match status" value="1"/>
</dbReference>
<keyword evidence="13" id="KW-0472">Membrane</keyword>
<feature type="modified residue" description="4-aspartylphosphate" evidence="17">
    <location>
        <position position="760"/>
    </location>
</feature>
<dbReference type="InterPro" id="IPR004358">
    <property type="entry name" value="Sig_transdc_His_kin-like_C"/>
</dbReference>
<sequence>MDCPGVLRYPTNMNIASHTIWVSSQDTDLVNRLGKLLRSRPEYTLRPVNGTGAIPRPDTPLHTTAVIAVPACAPDRLPDFVKRMTGETDGIPLIVLAPQGTNRENQALAAGALEYLEDDEALEKTLPMALRHALSGSRQAGMCPEHAGMAQQMARTGSWHMDGNRQVTWSEGMYQLLDCRPEDLTGFESLRNYIHPDDRNTFDQANRATLDQGWPLDFEYRILRRNGEVRHMHIRRHVEMDYAGQLVCAHGIARDITAQKYYERTLEQRDNVLHAVSRAVGLFLRDQDISTGAGGVLQALGLSLGCDACLLLGNHRESPNLPGTTEHQWLAEPLQTSAKEHASLQLDRLPRWQERLGAGKGVMGQTRNFPARERDVLASNGISSVLAVPVFVDGNWWGTLCALHFRNEREWQPTEAESLAVAAEIMGNAILRERMQQKLVAANAAAEQAFRDAEEANKAKSRFLANMSHEIRTPISGIIGLAEMTITTGLKPEQRNNLDMIRDAAKSLLALVNDVLDISKIEADKMTLSTGDFDLVPALERMVQPFQAQARHKGLAMDMRIDEDVPRRVHGDEERLGQIMRNLLSNAVKFTDAGHVDISVESGASNKDRFSVIFRVADTGMGIPADKQDTIFDSFSQLESPKGKLHQGTGLGLAITSELVALMHGDITVSSVQGRGSLFTFEIWFSQPASSHDKAPAQAEILPSLMNLRLLLAEDNPLNQKFLTHFLTMFGHTVVLAHNGAEALEALRNEKEPFDLILMDVQMPEMDGLETARAIRKGKARTTHRNTPIIALTAYAMKGDRERILASGMDDYVSKPVDMKKLSNAISRLVQAARKPTGHACALPRRTMPRTKSTAATPNSSPLDMAALTERFQGNTELLVEILELFLREAHEKGEQLNEAQQAHDAAGLAKALHSISNMVSHVHALDIMNESRQLERWATQGRMDLACSGLQGLRQRFNRVVEAVRLHLAKLRK</sequence>
<comment type="caution">
    <text evidence="24">The sequence shown here is derived from an EMBL/GenBank/DDBJ whole genome shotgun (WGS) entry which is preliminary data.</text>
</comment>
<dbReference type="InterPro" id="IPR011006">
    <property type="entry name" value="CheY-like_superfamily"/>
</dbReference>
<feature type="domain" description="HPt" evidence="23">
    <location>
        <begin position="875"/>
        <end position="972"/>
    </location>
</feature>
<dbReference type="SUPFAM" id="SSF52172">
    <property type="entry name" value="CheY-like"/>
    <property type="match status" value="1"/>
</dbReference>
<dbReference type="PROSITE" id="PS50112">
    <property type="entry name" value="PAS"/>
    <property type="match status" value="1"/>
</dbReference>
<comment type="subunit">
    <text evidence="14">At low DSF concentrations, interacts with RpfF.</text>
</comment>
<evidence type="ECO:0000256" key="3">
    <source>
        <dbReference type="ARBA" id="ARBA00012438"/>
    </source>
</evidence>
<keyword evidence="9" id="KW-0418">Kinase</keyword>
<dbReference type="InterPro" id="IPR008207">
    <property type="entry name" value="Sig_transdc_His_kin_Hpt_dom"/>
</dbReference>
<feature type="domain" description="PAC" evidence="22">
    <location>
        <begin position="216"/>
        <end position="268"/>
    </location>
</feature>
<dbReference type="GO" id="GO:0000155">
    <property type="term" value="F:phosphorelay sensor kinase activity"/>
    <property type="evidence" value="ECO:0007669"/>
    <property type="project" value="InterPro"/>
</dbReference>
<dbReference type="SMART" id="SM00448">
    <property type="entry name" value="REC"/>
    <property type="match status" value="1"/>
</dbReference>
<dbReference type="FunFam" id="1.10.287.130:FF:000002">
    <property type="entry name" value="Two-component osmosensing histidine kinase"/>
    <property type="match status" value="1"/>
</dbReference>
<dbReference type="PROSITE" id="PS50894">
    <property type="entry name" value="HPT"/>
    <property type="match status" value="1"/>
</dbReference>
<evidence type="ECO:0000313" key="25">
    <source>
        <dbReference type="Proteomes" id="UP000438699"/>
    </source>
</evidence>
<keyword evidence="25" id="KW-1185">Reference proteome</keyword>
<evidence type="ECO:0000259" key="23">
    <source>
        <dbReference type="PROSITE" id="PS50894"/>
    </source>
</evidence>
<feature type="domain" description="Histidine kinase" evidence="19">
    <location>
        <begin position="466"/>
        <end position="687"/>
    </location>
</feature>
<evidence type="ECO:0000259" key="19">
    <source>
        <dbReference type="PROSITE" id="PS50109"/>
    </source>
</evidence>
<comment type="catalytic activity">
    <reaction evidence="1">
        <text>ATP + protein L-histidine = ADP + protein N-phospho-L-histidine.</text>
        <dbReference type="EC" id="2.7.13.3"/>
    </reaction>
</comment>
<evidence type="ECO:0000256" key="5">
    <source>
        <dbReference type="ARBA" id="ARBA00022553"/>
    </source>
</evidence>
<dbReference type="CDD" id="cd00130">
    <property type="entry name" value="PAS"/>
    <property type="match status" value="1"/>
</dbReference>
<dbReference type="Pfam" id="PF02518">
    <property type="entry name" value="HATPase_c"/>
    <property type="match status" value="1"/>
</dbReference>
<dbReference type="SUPFAM" id="SSF55874">
    <property type="entry name" value="ATPase domain of HSP90 chaperone/DNA topoisomerase II/histidine kinase"/>
    <property type="match status" value="1"/>
</dbReference>
<dbReference type="InterPro" id="IPR003661">
    <property type="entry name" value="HisK_dim/P_dom"/>
</dbReference>
<dbReference type="PROSITE" id="PS50113">
    <property type="entry name" value="PAC"/>
    <property type="match status" value="1"/>
</dbReference>
<dbReference type="PROSITE" id="PS50109">
    <property type="entry name" value="HIS_KIN"/>
    <property type="match status" value="1"/>
</dbReference>
<dbReference type="EC" id="2.7.13.3" evidence="3"/>
<dbReference type="SUPFAM" id="SSF55781">
    <property type="entry name" value="GAF domain-like"/>
    <property type="match status" value="1"/>
</dbReference>
<evidence type="ECO:0000256" key="12">
    <source>
        <dbReference type="ARBA" id="ARBA00023012"/>
    </source>
</evidence>
<feature type="domain" description="PAS" evidence="21">
    <location>
        <begin position="162"/>
        <end position="213"/>
    </location>
</feature>
<dbReference type="InterPro" id="IPR003594">
    <property type="entry name" value="HATPase_dom"/>
</dbReference>
<dbReference type="Gene3D" id="1.10.287.130">
    <property type="match status" value="1"/>
</dbReference>
<keyword evidence="5 17" id="KW-0597">Phosphoprotein</keyword>
<feature type="domain" description="Response regulatory" evidence="20">
    <location>
        <begin position="709"/>
        <end position="830"/>
    </location>
</feature>
<keyword evidence="4" id="KW-1003">Cell membrane</keyword>
<keyword evidence="6" id="KW-0808">Transferase</keyword>
<evidence type="ECO:0000256" key="6">
    <source>
        <dbReference type="ARBA" id="ARBA00022679"/>
    </source>
</evidence>
<dbReference type="PANTHER" id="PTHR45339">
    <property type="entry name" value="HYBRID SIGNAL TRANSDUCTION HISTIDINE KINASE J"/>
    <property type="match status" value="1"/>
</dbReference>
<dbReference type="SUPFAM" id="SSF47384">
    <property type="entry name" value="Homodimeric domain of signal transducing histidine kinase"/>
    <property type="match status" value="1"/>
</dbReference>
<dbReference type="SUPFAM" id="SSF55785">
    <property type="entry name" value="PYP-like sensor domain (PAS domain)"/>
    <property type="match status" value="1"/>
</dbReference>
<evidence type="ECO:0000256" key="13">
    <source>
        <dbReference type="ARBA" id="ARBA00023136"/>
    </source>
</evidence>
<dbReference type="InterPro" id="IPR013655">
    <property type="entry name" value="PAS_fold_3"/>
</dbReference>
<evidence type="ECO:0000256" key="14">
    <source>
        <dbReference type="ARBA" id="ARBA00064003"/>
    </source>
</evidence>
<accession>A0A6N6N1Z3</accession>
<dbReference type="SMART" id="SM00086">
    <property type="entry name" value="PAC"/>
    <property type="match status" value="1"/>
</dbReference>
<evidence type="ECO:0000256" key="4">
    <source>
        <dbReference type="ARBA" id="ARBA00022475"/>
    </source>
</evidence>
<evidence type="ECO:0000259" key="21">
    <source>
        <dbReference type="PROSITE" id="PS50112"/>
    </source>
</evidence>
<dbReference type="InterPro" id="IPR000700">
    <property type="entry name" value="PAS-assoc_C"/>
</dbReference>
<evidence type="ECO:0000259" key="22">
    <source>
        <dbReference type="PROSITE" id="PS50113"/>
    </source>
</evidence>
<keyword evidence="12" id="KW-0902">Two-component regulatory system</keyword>
<dbReference type="PANTHER" id="PTHR45339:SF1">
    <property type="entry name" value="HYBRID SIGNAL TRANSDUCTION HISTIDINE KINASE J"/>
    <property type="match status" value="1"/>
</dbReference>
<evidence type="ECO:0000256" key="8">
    <source>
        <dbReference type="ARBA" id="ARBA00022741"/>
    </source>
</evidence>
<dbReference type="Pfam" id="PF00072">
    <property type="entry name" value="Response_reg"/>
    <property type="match status" value="1"/>
</dbReference>
<dbReference type="InterPro" id="IPR005467">
    <property type="entry name" value="His_kinase_dom"/>
</dbReference>
<evidence type="ECO:0000256" key="16">
    <source>
        <dbReference type="PROSITE-ProRule" id="PRU00110"/>
    </source>
</evidence>
<comment type="subcellular location">
    <subcellularLocation>
        <location evidence="2">Cell membrane</location>
        <topology evidence="2">Multi-pass membrane protein</topology>
    </subcellularLocation>
</comment>
<dbReference type="NCBIfam" id="TIGR00229">
    <property type="entry name" value="sensory_box"/>
    <property type="match status" value="1"/>
</dbReference>
<feature type="modified residue" description="Phosphohistidine" evidence="16">
    <location>
        <position position="914"/>
    </location>
</feature>
<dbReference type="InterPro" id="IPR003018">
    <property type="entry name" value="GAF"/>
</dbReference>
<dbReference type="Pfam" id="PF01590">
    <property type="entry name" value="GAF"/>
    <property type="match status" value="1"/>
</dbReference>
<evidence type="ECO:0000256" key="1">
    <source>
        <dbReference type="ARBA" id="ARBA00000085"/>
    </source>
</evidence>
<dbReference type="FunFam" id="3.30.565.10:FF:000010">
    <property type="entry name" value="Sensor histidine kinase RcsC"/>
    <property type="match status" value="1"/>
</dbReference>
<dbReference type="CDD" id="cd00082">
    <property type="entry name" value="HisKA"/>
    <property type="match status" value="1"/>
</dbReference>
<dbReference type="Pfam" id="PF00512">
    <property type="entry name" value="HisKA"/>
    <property type="match status" value="1"/>
</dbReference>
<dbReference type="CDD" id="cd16922">
    <property type="entry name" value="HATPase_EvgS-ArcB-TorS-like"/>
    <property type="match status" value="1"/>
</dbReference>
<dbReference type="InterPro" id="IPR001789">
    <property type="entry name" value="Sig_transdc_resp-reg_receiver"/>
</dbReference>
<evidence type="ECO:0000256" key="2">
    <source>
        <dbReference type="ARBA" id="ARBA00004651"/>
    </source>
</evidence>
<protein>
    <recommendedName>
        <fullName evidence="15">Sensory/regulatory protein RpfC</fullName>
        <ecNumber evidence="3">2.7.13.3</ecNumber>
    </recommendedName>
</protein>
<dbReference type="Pfam" id="PF08447">
    <property type="entry name" value="PAS_3"/>
    <property type="match status" value="1"/>
</dbReference>
<reference evidence="24 25" key="1">
    <citation type="journal article" date="2017" name="Int. J. Syst. Evol. Microbiol.">
        <title>Desulfovibrio senegalensis sp. nov., a mesophilic sulfate reducer isolated from marine sediment.</title>
        <authorList>
            <person name="Thioye A."/>
            <person name="Gam Z.B.A."/>
            <person name="Mbengue M."/>
            <person name="Cayol J.L."/>
            <person name="Joseph-Bartoli M."/>
            <person name="Toure-Kane C."/>
            <person name="Labat M."/>
        </authorList>
    </citation>
    <scope>NUCLEOTIDE SEQUENCE [LARGE SCALE GENOMIC DNA]</scope>
    <source>
        <strain evidence="24 25">DSM 101509</strain>
    </source>
</reference>
<evidence type="ECO:0000256" key="15">
    <source>
        <dbReference type="ARBA" id="ARBA00068150"/>
    </source>
</evidence>
<evidence type="ECO:0000256" key="18">
    <source>
        <dbReference type="SAM" id="Coils"/>
    </source>
</evidence>
<dbReference type="EMBL" id="WAIE01000006">
    <property type="protein sequence ID" value="KAB1440904.1"/>
    <property type="molecule type" value="Genomic_DNA"/>
</dbReference>
<evidence type="ECO:0000256" key="10">
    <source>
        <dbReference type="ARBA" id="ARBA00022840"/>
    </source>
</evidence>
<dbReference type="Gene3D" id="3.40.50.2300">
    <property type="match status" value="1"/>
</dbReference>
<keyword evidence="18" id="KW-0175">Coiled coil</keyword>
<dbReference type="SMART" id="SM00387">
    <property type="entry name" value="HATPase_c"/>
    <property type="match status" value="1"/>
</dbReference>